<dbReference type="Proteomes" id="UP000801492">
    <property type="component" value="Unassembled WGS sequence"/>
</dbReference>
<feature type="non-terminal residue" evidence="1">
    <location>
        <position position="1"/>
    </location>
</feature>
<proteinExistence type="predicted"/>
<sequence>MRTTDERLNMYQLLSSADTINKAAHICSDEILKNAEGVNSDAKIVDFRKHENAKTLNIKVSDAGKLASLQNRGSS</sequence>
<comment type="caution">
    <text evidence="1">The sequence shown here is derived from an EMBL/GenBank/DDBJ whole genome shotgun (WGS) entry which is preliminary data.</text>
</comment>
<keyword evidence="2" id="KW-1185">Reference proteome</keyword>
<accession>A0A8K0CPP3</accession>
<dbReference type="AlphaFoldDB" id="A0A8K0CPP3"/>
<gene>
    <name evidence="1" type="ORF">ILUMI_18658</name>
</gene>
<protein>
    <submittedName>
        <fullName evidence="1">Uncharacterized protein</fullName>
    </submittedName>
</protein>
<evidence type="ECO:0000313" key="1">
    <source>
        <dbReference type="EMBL" id="KAF2887515.1"/>
    </source>
</evidence>
<organism evidence="1 2">
    <name type="scientific">Ignelater luminosus</name>
    <name type="common">Cucubano</name>
    <name type="synonym">Pyrophorus luminosus</name>
    <dbReference type="NCBI Taxonomy" id="2038154"/>
    <lineage>
        <taxon>Eukaryota</taxon>
        <taxon>Metazoa</taxon>
        <taxon>Ecdysozoa</taxon>
        <taxon>Arthropoda</taxon>
        <taxon>Hexapoda</taxon>
        <taxon>Insecta</taxon>
        <taxon>Pterygota</taxon>
        <taxon>Neoptera</taxon>
        <taxon>Endopterygota</taxon>
        <taxon>Coleoptera</taxon>
        <taxon>Polyphaga</taxon>
        <taxon>Elateriformia</taxon>
        <taxon>Elateroidea</taxon>
        <taxon>Elateridae</taxon>
        <taxon>Agrypninae</taxon>
        <taxon>Pyrophorini</taxon>
        <taxon>Ignelater</taxon>
    </lineage>
</organism>
<evidence type="ECO:0000313" key="2">
    <source>
        <dbReference type="Proteomes" id="UP000801492"/>
    </source>
</evidence>
<reference evidence="1" key="1">
    <citation type="submission" date="2019-08" db="EMBL/GenBank/DDBJ databases">
        <title>The genome of the North American firefly Photinus pyralis.</title>
        <authorList>
            <consortium name="Photinus pyralis genome working group"/>
            <person name="Fallon T.R."/>
            <person name="Sander Lower S.E."/>
            <person name="Weng J.-K."/>
        </authorList>
    </citation>
    <scope>NUCLEOTIDE SEQUENCE</scope>
    <source>
        <strain evidence="1">TRF0915ILg1</strain>
        <tissue evidence="1">Whole body</tissue>
    </source>
</reference>
<dbReference type="EMBL" id="VTPC01083071">
    <property type="protein sequence ID" value="KAF2887515.1"/>
    <property type="molecule type" value="Genomic_DNA"/>
</dbReference>
<name>A0A8K0CPP3_IGNLU</name>